<reference evidence="2" key="1">
    <citation type="submission" date="2017-09" db="EMBL/GenBank/DDBJ databases">
        <title>FDA dAtabase for Regulatory Grade micrObial Sequences (FDA-ARGOS): Supporting development and validation of Infectious Disease Dx tests.</title>
        <authorList>
            <person name="Minogue T."/>
            <person name="Wolcott M."/>
            <person name="Wasieloski L."/>
            <person name="Aguilar W."/>
            <person name="Moore D."/>
            <person name="Tallon L."/>
            <person name="Sadzewicz L."/>
            <person name="Ott S."/>
            <person name="Zhao X."/>
            <person name="Nagaraj S."/>
            <person name="Vavikolanu K."/>
            <person name="Aluvathingal J."/>
            <person name="Nadendla S."/>
            <person name="Sichtig H."/>
        </authorList>
    </citation>
    <scope>NUCLEOTIDE SEQUENCE [LARGE SCALE GENOMIC DNA]</scope>
    <source>
        <strain evidence="2">FDAARGOS_404</strain>
    </source>
</reference>
<dbReference type="PANTHER" id="PTHR34319:SF6">
    <property type="entry name" value="MAJOR EXPORTED PROTEIN"/>
    <property type="match status" value="1"/>
</dbReference>
<organism evidence="1 2">
    <name type="scientific">Leclercia adecarboxylata</name>
    <dbReference type="NCBI Taxonomy" id="83655"/>
    <lineage>
        <taxon>Bacteria</taxon>
        <taxon>Pseudomonadati</taxon>
        <taxon>Pseudomonadota</taxon>
        <taxon>Gammaproteobacteria</taxon>
        <taxon>Enterobacterales</taxon>
        <taxon>Enterobacteriaceae</taxon>
        <taxon>Leclercia</taxon>
    </lineage>
</organism>
<dbReference type="Pfam" id="PF05638">
    <property type="entry name" value="T6SS_HCP"/>
    <property type="match status" value="1"/>
</dbReference>
<accession>A0A855EFY8</accession>
<sequence>MSIPAHLWLTDENNSPLIGECLMPTRLGSTELKSFNHSIWIPTDHNTGKLTGTRLHVPIKFEKEIDCLTPYLFRGGVCKGRIFKEAIIKMYRINEAGIEVEYFNMKLENVKITRISPVLFPLGFAGRHMEEVEIRYESIEWKYCDGNIMFKDTWNERVVA</sequence>
<dbReference type="SUPFAM" id="SSF141452">
    <property type="entry name" value="Hcp1-like"/>
    <property type="match status" value="1"/>
</dbReference>
<gene>
    <name evidence="1" type="ORF">CRX53_10310</name>
</gene>
<evidence type="ECO:0000313" key="1">
    <source>
        <dbReference type="EMBL" id="PHH04340.1"/>
    </source>
</evidence>
<dbReference type="Proteomes" id="UP000222768">
    <property type="component" value="Unassembled WGS sequence"/>
</dbReference>
<name>A0A855EFY8_9ENTR</name>
<comment type="caution">
    <text evidence="1">The sequence shown here is derived from an EMBL/GenBank/DDBJ whole genome shotgun (WGS) entry which is preliminary data.</text>
</comment>
<dbReference type="InterPro" id="IPR052947">
    <property type="entry name" value="T6SS_Hcp1_domain"/>
</dbReference>
<dbReference type="Gene3D" id="2.30.110.20">
    <property type="entry name" value="Hcp1-like"/>
    <property type="match status" value="1"/>
</dbReference>
<dbReference type="InterPro" id="IPR036624">
    <property type="entry name" value="Hcp1-lik_sf"/>
</dbReference>
<protein>
    <submittedName>
        <fullName evidence="1">Type VI secretion system tube protein Hcp</fullName>
    </submittedName>
</protein>
<dbReference type="AlphaFoldDB" id="A0A855EFY8"/>
<dbReference type="InterPro" id="IPR008514">
    <property type="entry name" value="T6SS_Hcp"/>
</dbReference>
<dbReference type="RefSeq" id="WP_072250820.1">
    <property type="nucleotide sequence ID" value="NZ_CP083630.1"/>
</dbReference>
<evidence type="ECO:0000313" key="2">
    <source>
        <dbReference type="Proteomes" id="UP000222768"/>
    </source>
</evidence>
<dbReference type="PANTHER" id="PTHR34319">
    <property type="entry name" value="MAJOR EXPORTED PROTEIN"/>
    <property type="match status" value="1"/>
</dbReference>
<proteinExistence type="predicted"/>
<dbReference type="NCBIfam" id="TIGR03344">
    <property type="entry name" value="VI_effect_Hcp1"/>
    <property type="match status" value="1"/>
</dbReference>
<dbReference type="EMBL" id="PDLK01000002">
    <property type="protein sequence ID" value="PHH04340.1"/>
    <property type="molecule type" value="Genomic_DNA"/>
</dbReference>